<feature type="transmembrane region" description="Helical" evidence="1">
    <location>
        <begin position="5"/>
        <end position="26"/>
    </location>
</feature>
<evidence type="ECO:0000313" key="2">
    <source>
        <dbReference type="EMBL" id="QHT04975.1"/>
    </source>
</evidence>
<dbReference type="Pfam" id="PF05345">
    <property type="entry name" value="He_PIG"/>
    <property type="match status" value="1"/>
</dbReference>
<protein>
    <recommendedName>
        <fullName evidence="3">Dystroglycan-type cadherin-like domain-containing protein</fullName>
    </recommendedName>
</protein>
<feature type="transmembrane region" description="Helical" evidence="1">
    <location>
        <begin position="630"/>
        <end position="651"/>
    </location>
</feature>
<dbReference type="InterPro" id="IPR013783">
    <property type="entry name" value="Ig-like_fold"/>
</dbReference>
<dbReference type="GO" id="GO:0016020">
    <property type="term" value="C:membrane"/>
    <property type="evidence" value="ECO:0007669"/>
    <property type="project" value="InterPro"/>
</dbReference>
<organism evidence="2">
    <name type="scientific">viral metagenome</name>
    <dbReference type="NCBI Taxonomy" id="1070528"/>
    <lineage>
        <taxon>unclassified sequences</taxon>
        <taxon>metagenomes</taxon>
        <taxon>organismal metagenomes</taxon>
    </lineage>
</organism>
<dbReference type="InterPro" id="IPR015919">
    <property type="entry name" value="Cadherin-like_sf"/>
</dbReference>
<evidence type="ECO:0008006" key="3">
    <source>
        <dbReference type="Google" id="ProtNLM"/>
    </source>
</evidence>
<dbReference type="SUPFAM" id="SSF49313">
    <property type="entry name" value="Cadherin-like"/>
    <property type="match status" value="1"/>
</dbReference>
<dbReference type="Gene3D" id="2.60.40.10">
    <property type="entry name" value="Immunoglobulins"/>
    <property type="match status" value="2"/>
</dbReference>
<name>A0A6C0CNC7_9ZZZZ</name>
<keyword evidence="1" id="KW-0812">Transmembrane</keyword>
<proteinExistence type="predicted"/>
<reference evidence="2" key="1">
    <citation type="journal article" date="2020" name="Nature">
        <title>Giant virus diversity and host interactions through global metagenomics.</title>
        <authorList>
            <person name="Schulz F."/>
            <person name="Roux S."/>
            <person name="Paez-Espino D."/>
            <person name="Jungbluth S."/>
            <person name="Walsh D.A."/>
            <person name="Denef V.J."/>
            <person name="McMahon K.D."/>
            <person name="Konstantinidis K.T."/>
            <person name="Eloe-Fadrosh E.A."/>
            <person name="Kyrpides N.C."/>
            <person name="Woyke T."/>
        </authorList>
    </citation>
    <scope>NUCLEOTIDE SEQUENCE</scope>
    <source>
        <strain evidence="2">GVMAG-M-3300021354-14</strain>
    </source>
</reference>
<accession>A0A6C0CNC7</accession>
<keyword evidence="1" id="KW-1133">Transmembrane helix</keyword>
<sequence length="660" mass="68581">MIVNILWAISIICALAGAIVLILAMVTNIFNPQKAPTVAGTSIDDGRTIATSAIVTWDETSITLTASNGFVKWPSTTSYQDPVSTTNTTPPSYKYELVPCKYVTGDINNTPATSNNLSVKRSNSGGYGVTTTTTTYLGNIRTATKNWSGFPRINSSHTVVIVGTGSTSLAGGGLSYVNHIDTVGLTASDWSQFALELVEPNTVNLCIGGLAVGLGLSCSGSIATLNSKTNNNVESAVLSYSFETTTAFGYPKKSAYLNGYDTVLSFPYLFSMVVGAPTSMTTSTAQPDIGIGWASTTTPKTSTVYAILVFNRALGAAEQLKLSDYLRSKYFAPTITYPTTTNLSKSTPIGPISNSTVIPGADIITYSISPPLPSGLNIDINTGIISGTPIDESPATPYTITGTNCWASTSTTITITIGPVPPGDPAAPGDPTPVLAAPNIVFPTSVYFANLSQSIKLPDIINSGGVPTSYSIEPTDITALSSFAFDDKTGILTGTVIHTFNEPIKITASNKSGQSTATITLTLGTCLSYSQTTIVSTIGTAIKDCTAAIANNANQLTIASPFTITGDTFGLHFNTTTGLLNGTPTKAGNSIINISVKLSDESTSSVSIPITINPVPTSKSASTSGNTADLYIAVGGALVGFGFLIGAYAYYKGMYETVTK</sequence>
<dbReference type="GO" id="GO:0005509">
    <property type="term" value="F:calcium ion binding"/>
    <property type="evidence" value="ECO:0007669"/>
    <property type="project" value="InterPro"/>
</dbReference>
<dbReference type="EMBL" id="MN739448">
    <property type="protein sequence ID" value="QHT04975.1"/>
    <property type="molecule type" value="Genomic_DNA"/>
</dbReference>
<evidence type="ECO:0000256" key="1">
    <source>
        <dbReference type="SAM" id="Phobius"/>
    </source>
</evidence>
<dbReference type="AlphaFoldDB" id="A0A6C0CNC7"/>
<keyword evidence="1" id="KW-0472">Membrane</keyword>